<dbReference type="AlphaFoldDB" id="J3YTS2"/>
<gene>
    <name evidence="2" type="ORF">HFMG01WIA_5298</name>
</gene>
<feature type="domain" description="IgG-blocking virulence" evidence="1">
    <location>
        <begin position="173"/>
        <end position="369"/>
    </location>
</feature>
<evidence type="ECO:0000313" key="3">
    <source>
        <dbReference type="Proteomes" id="UP000003940"/>
    </source>
</evidence>
<dbReference type="HOGENOM" id="CLU_717319_0_0_14"/>
<name>J3YTS2_MYCGL</name>
<dbReference type="Pfam" id="PF26360">
    <property type="entry name" value="MIB_M1"/>
    <property type="match status" value="1"/>
</dbReference>
<dbReference type="InterPro" id="IPR030941">
    <property type="entry name" value="Predic_Ig_block"/>
</dbReference>
<dbReference type="RefSeq" id="WP_014886297.1">
    <property type="nucleotide sequence ID" value="NC_018410.1"/>
</dbReference>
<reference evidence="2 3" key="1">
    <citation type="journal article" date="2012" name="Microbiology">
        <title>Extensive variation in surface lipoprotein gene content and genomic changes associated with virulence during evolution of a novel North American house finch epizootic strain of Mycoplasma gallisepticum.</title>
        <authorList>
            <person name="Tulman E.R."/>
            <person name="Liao X."/>
            <person name="Szczepanek S.M."/>
            <person name="Ley D.H."/>
            <person name="Kutish G.F."/>
            <person name="Geary S.J."/>
        </authorList>
    </citation>
    <scope>NUCLEOTIDE SEQUENCE [LARGE SCALE GENOMIC DNA]</scope>
    <source>
        <strain evidence="3">House finch-associated</strain>
    </source>
</reference>
<accession>J3YTS2</accession>
<dbReference type="Proteomes" id="UP000003940">
    <property type="component" value="Chromosome"/>
</dbReference>
<sequence length="385" mass="43578">MEPKPEPRPVDPNDVFAATTQIQYVTYDKQDYGLDQNSPKQPNDPSKRVLSDADAMILLEKAKASLNAGKQALLRAIANGADDTAARHAFRKASGYGGNEEFFNKIWEGLFTKTWNGIKFIDYLLQVVERALNDNNFLLFESKANRIWKININIDYSINVSFDYENQDDNPVIKYYKDVYRHRVLGTPNKWAVDNPRDILGGNFAGWVKTDLTNEFVKDQKYGISSADGIRVRNYKPANPNDPYYANKKEMNVFVLSVDNTNGYEKFINFLNKVKNTISEIGVVLEDVGKTHTNRNVYDIIKALPDNVVTLTVFFENSDTTSLLALENRHLRELNIYTTGQVNSGLWAINPLALKDINFIPSLLAYNVGGYASGLQLLQLQLLVN</sequence>
<dbReference type="InterPro" id="IPR030942">
    <property type="entry name" value="Mycoplas_M_dom"/>
</dbReference>
<dbReference type="KEGG" id="mgw:HFMG01WIA_5298"/>
<protein>
    <recommendedName>
        <fullName evidence="1">IgG-blocking virulence domain-containing protein</fullName>
    </recommendedName>
</protein>
<organism evidence="2 3">
    <name type="scientific">Mycoplasmoides gallisepticum WI01_2001.043-13-2P</name>
    <dbReference type="NCBI Taxonomy" id="1159201"/>
    <lineage>
        <taxon>Bacteria</taxon>
        <taxon>Bacillati</taxon>
        <taxon>Mycoplasmatota</taxon>
        <taxon>Mycoplasmoidales</taxon>
        <taxon>Mycoplasmoidaceae</taxon>
        <taxon>Mycoplasmoides</taxon>
    </lineage>
</organism>
<evidence type="ECO:0000313" key="2">
    <source>
        <dbReference type="EMBL" id="AFP79391.1"/>
    </source>
</evidence>
<evidence type="ECO:0000259" key="1">
    <source>
        <dbReference type="Pfam" id="PF26360"/>
    </source>
</evidence>
<dbReference type="NCBIfam" id="TIGR04526">
    <property type="entry name" value="predic_Ig_block"/>
    <property type="match status" value="1"/>
</dbReference>
<dbReference type="NCBIfam" id="TIGR04524">
    <property type="entry name" value="mycoplas_M_dom"/>
    <property type="match status" value="1"/>
</dbReference>
<dbReference type="EMBL" id="CP003510">
    <property type="protein sequence ID" value="AFP79391.1"/>
    <property type="molecule type" value="Genomic_DNA"/>
</dbReference>
<proteinExistence type="predicted"/>